<dbReference type="InterPro" id="IPR036397">
    <property type="entry name" value="RNaseH_sf"/>
</dbReference>
<comment type="caution">
    <text evidence="3">The sequence shown here is derived from an EMBL/GenBank/DDBJ whole genome shotgun (WGS) entry which is preliminary data.</text>
</comment>
<dbReference type="Gene3D" id="3.30.420.10">
    <property type="entry name" value="Ribonuclease H-like superfamily/Ribonuclease H"/>
    <property type="match status" value="1"/>
</dbReference>
<dbReference type="RefSeq" id="WP_344067840.1">
    <property type="nucleotide sequence ID" value="NZ_BAAAPN010000077.1"/>
</dbReference>
<feature type="compositionally biased region" description="Basic and acidic residues" evidence="1">
    <location>
        <begin position="344"/>
        <end position="358"/>
    </location>
</feature>
<accession>A0ABN2L027</accession>
<organism evidence="3 4">
    <name type="scientific">Nostocoides vanveenii</name>
    <dbReference type="NCBI Taxonomy" id="330835"/>
    <lineage>
        <taxon>Bacteria</taxon>
        <taxon>Bacillati</taxon>
        <taxon>Actinomycetota</taxon>
        <taxon>Actinomycetes</taxon>
        <taxon>Micrococcales</taxon>
        <taxon>Intrasporangiaceae</taxon>
        <taxon>Nostocoides</taxon>
    </lineage>
</organism>
<dbReference type="InterPro" id="IPR050900">
    <property type="entry name" value="Transposase_IS3/IS150/IS904"/>
</dbReference>
<gene>
    <name evidence="3" type="ORF">GCM10009810_31080</name>
</gene>
<dbReference type="PANTHER" id="PTHR46889:SF4">
    <property type="entry name" value="TRANSPOSASE INSO FOR INSERTION SEQUENCE ELEMENT IS911B-RELATED"/>
    <property type="match status" value="1"/>
</dbReference>
<dbReference type="PANTHER" id="PTHR46889">
    <property type="entry name" value="TRANSPOSASE INSF FOR INSERTION SEQUENCE IS3B-RELATED"/>
    <property type="match status" value="1"/>
</dbReference>
<name>A0ABN2L027_9MICO</name>
<evidence type="ECO:0000256" key="1">
    <source>
        <dbReference type="SAM" id="MobiDB-lite"/>
    </source>
</evidence>
<dbReference type="InterPro" id="IPR012337">
    <property type="entry name" value="RNaseH-like_sf"/>
</dbReference>
<feature type="domain" description="Integrase catalytic" evidence="2">
    <location>
        <begin position="147"/>
        <end position="339"/>
    </location>
</feature>
<reference evidence="3 4" key="1">
    <citation type="journal article" date="2019" name="Int. J. Syst. Evol. Microbiol.">
        <title>The Global Catalogue of Microorganisms (GCM) 10K type strain sequencing project: providing services to taxonomists for standard genome sequencing and annotation.</title>
        <authorList>
            <consortium name="The Broad Institute Genomics Platform"/>
            <consortium name="The Broad Institute Genome Sequencing Center for Infectious Disease"/>
            <person name="Wu L."/>
            <person name="Ma J."/>
        </authorList>
    </citation>
    <scope>NUCLEOTIDE SEQUENCE [LARGE SCALE GENOMIC DNA]</scope>
    <source>
        <strain evidence="3 4">JCM 15591</strain>
    </source>
</reference>
<feature type="region of interest" description="Disordered" evidence="1">
    <location>
        <begin position="344"/>
        <end position="367"/>
    </location>
</feature>
<protein>
    <recommendedName>
        <fullName evidence="2">Integrase catalytic domain-containing protein</fullName>
    </recommendedName>
</protein>
<dbReference type="Proteomes" id="UP001501475">
    <property type="component" value="Unassembled WGS sequence"/>
</dbReference>
<dbReference type="SUPFAM" id="SSF53098">
    <property type="entry name" value="Ribonuclease H-like"/>
    <property type="match status" value="1"/>
</dbReference>
<dbReference type="InterPro" id="IPR009057">
    <property type="entry name" value="Homeodomain-like_sf"/>
</dbReference>
<dbReference type="SUPFAM" id="SSF46689">
    <property type="entry name" value="Homeodomain-like"/>
    <property type="match status" value="1"/>
</dbReference>
<dbReference type="InterPro" id="IPR001584">
    <property type="entry name" value="Integrase_cat-core"/>
</dbReference>
<dbReference type="PROSITE" id="PS50994">
    <property type="entry name" value="INTEGRASE"/>
    <property type="match status" value="1"/>
</dbReference>
<sequence length="367" mass="41287">MGLTAGPVPTRVEPATKAGLLELVDHAVDRGWDRRRACRLLDLDERRELRWRTRLGLRGPDGLGDQPPGGAPLHGLLEHEREAILELFEAWGEIDRSHRKLAHRGSRLGLVHVSESTVRRVLAGHGPILPGPAPREPAERKPWPDWLEWKPNRIWAYDFTHFTRAKRAAVAVLDMVSRKWVATLVSAEETSTQVEACFLAALDAEGLLDLIDARDTAELRDALLSGQPEQIEKAVDHGQVPLLLAVSDNGPQMRSHSTREFLAGVHIAQHFGRPHTPTDQAWIETLFGHVKGEWPHLEKITDPGDLDTELDRVRVEYNTVRLHASIGYVTPEDEHDGRGDAIRTARRDGLDRARQARLDHHRRSRGQ</sequence>
<evidence type="ECO:0000313" key="3">
    <source>
        <dbReference type="EMBL" id="GAA1770829.1"/>
    </source>
</evidence>
<evidence type="ECO:0000259" key="2">
    <source>
        <dbReference type="PROSITE" id="PS50994"/>
    </source>
</evidence>
<proteinExistence type="predicted"/>
<dbReference type="Pfam" id="PF13683">
    <property type="entry name" value="rve_3"/>
    <property type="match status" value="1"/>
</dbReference>
<evidence type="ECO:0000313" key="4">
    <source>
        <dbReference type="Proteomes" id="UP001501475"/>
    </source>
</evidence>
<dbReference type="EMBL" id="BAAAPN010000077">
    <property type="protein sequence ID" value="GAA1770829.1"/>
    <property type="molecule type" value="Genomic_DNA"/>
</dbReference>
<keyword evidence="4" id="KW-1185">Reference proteome</keyword>